<dbReference type="SUPFAM" id="SSF46955">
    <property type="entry name" value="Putative DNA-binding domain"/>
    <property type="match status" value="1"/>
</dbReference>
<dbReference type="InterPro" id="IPR033714">
    <property type="entry name" value="tRNA_bind_bactPheRS"/>
</dbReference>
<organism evidence="4">
    <name type="scientific">marine metagenome</name>
    <dbReference type="NCBI Taxonomy" id="408172"/>
    <lineage>
        <taxon>unclassified sequences</taxon>
        <taxon>metagenomes</taxon>
        <taxon>ecological metagenomes</taxon>
    </lineage>
</organism>
<dbReference type="InterPro" id="IPR012340">
    <property type="entry name" value="NA-bd_OB-fold"/>
</dbReference>
<dbReference type="Gene3D" id="3.30.56.10">
    <property type="match status" value="1"/>
</dbReference>
<feature type="non-terminal residue" evidence="4">
    <location>
        <position position="124"/>
    </location>
</feature>
<gene>
    <name evidence="4" type="ORF">METZ01_LOCUS441875</name>
</gene>
<dbReference type="InterPro" id="IPR009061">
    <property type="entry name" value="DNA-bd_dom_put_sf"/>
</dbReference>
<evidence type="ECO:0000313" key="4">
    <source>
        <dbReference type="EMBL" id="SVD89021.1"/>
    </source>
</evidence>
<dbReference type="PROSITE" id="PS50886">
    <property type="entry name" value="TRBD"/>
    <property type="match status" value="1"/>
</dbReference>
<evidence type="ECO:0000259" key="3">
    <source>
        <dbReference type="PROSITE" id="PS50886"/>
    </source>
</evidence>
<sequence>MKVSQNWLKNLVEITSTPEDLSEKLSIGGFEVESLEDCSENVNGVVLGKVLSVLKHEGSDKLSICQVDIGTSKNLQIICGASNIKPNIYVYIATVGTKLNAVDLTIKKSEIRGVMSEGMICSLQ</sequence>
<dbReference type="GO" id="GO:0000049">
    <property type="term" value="F:tRNA binding"/>
    <property type="evidence" value="ECO:0007669"/>
    <property type="project" value="UniProtKB-KW"/>
</dbReference>
<dbReference type="Pfam" id="PF01588">
    <property type="entry name" value="tRNA_bind"/>
    <property type="match status" value="1"/>
</dbReference>
<proteinExistence type="predicted"/>
<reference evidence="4" key="1">
    <citation type="submission" date="2018-05" db="EMBL/GenBank/DDBJ databases">
        <authorList>
            <person name="Lanie J.A."/>
            <person name="Ng W.-L."/>
            <person name="Kazmierczak K.M."/>
            <person name="Andrzejewski T.M."/>
            <person name="Davidsen T.M."/>
            <person name="Wayne K.J."/>
            <person name="Tettelin H."/>
            <person name="Glass J.I."/>
            <person name="Rusch D."/>
            <person name="Podicherti R."/>
            <person name="Tsui H.-C.T."/>
            <person name="Winkler M.E."/>
        </authorList>
    </citation>
    <scope>NUCLEOTIDE SEQUENCE</scope>
</reference>
<accession>A0A382Z0S1</accession>
<name>A0A382Z0S1_9ZZZZ</name>
<keyword evidence="2" id="KW-0694">RNA-binding</keyword>
<dbReference type="EMBL" id="UINC01180031">
    <property type="protein sequence ID" value="SVD89021.1"/>
    <property type="molecule type" value="Genomic_DNA"/>
</dbReference>
<evidence type="ECO:0000256" key="1">
    <source>
        <dbReference type="ARBA" id="ARBA00022555"/>
    </source>
</evidence>
<dbReference type="Gene3D" id="2.40.50.140">
    <property type="entry name" value="Nucleic acid-binding proteins"/>
    <property type="match status" value="1"/>
</dbReference>
<dbReference type="AlphaFoldDB" id="A0A382Z0S1"/>
<keyword evidence="1" id="KW-0820">tRNA-binding</keyword>
<dbReference type="SUPFAM" id="SSF50249">
    <property type="entry name" value="Nucleic acid-binding proteins"/>
    <property type="match status" value="1"/>
</dbReference>
<evidence type="ECO:0000256" key="2">
    <source>
        <dbReference type="ARBA" id="ARBA00022884"/>
    </source>
</evidence>
<dbReference type="InterPro" id="IPR002547">
    <property type="entry name" value="tRNA-bd_dom"/>
</dbReference>
<dbReference type="CDD" id="cd02796">
    <property type="entry name" value="tRNA_bind_bactPheRS"/>
    <property type="match status" value="1"/>
</dbReference>
<protein>
    <recommendedName>
        <fullName evidence="3">tRNA-binding domain-containing protein</fullName>
    </recommendedName>
</protein>
<feature type="domain" description="TRNA-binding" evidence="3">
    <location>
        <begin position="39"/>
        <end position="124"/>
    </location>
</feature>